<evidence type="ECO:0000313" key="3">
    <source>
        <dbReference type="Proteomes" id="UP000095280"/>
    </source>
</evidence>
<feature type="domain" description="Tyrosine-protein kinase ephrin type A/B receptor-like" evidence="2">
    <location>
        <begin position="1039"/>
        <end position="1073"/>
    </location>
</feature>
<feature type="domain" description="Tyrosine-protein kinase ephrin type A/B receptor-like" evidence="2">
    <location>
        <begin position="1077"/>
        <end position="1108"/>
    </location>
</feature>
<sequence length="1442" mass="149841">CPFHLSRGSADRPVRQNPFHLADCLFHLADCPFYLSPEAPAPYLANHAGPAARGAERLSEQLAELRVPVRHPALPVDQGGQHAAHGGQAQRRVARVATSPAAAEVNQVQPGPATGHAPADPGALDPVLVQVQGEQQVRHPAAAAVSGAGRCRPGAERRVQVGGGLLRRRRPQLRLVLQLRPGDRIVAQASVDTAADAGAAGEAASPSRSRRASSRPANSTALTRTENLAPLAASRCSLMARNSQAMAQGMTPAPLGDTSLPTIVNEMMPGQLGEGEEAAARFPICIESAYAAEGLFEESGGAVWDSGGGDSARQRAGRAAHFCISRSTRQAAGGGGGGGGLPVVVQSGGVEDGHLAPATFYSRPVTRALAAGGSRVHLSRNSRLSRRNCRLGDFAGIFAIWKTCQTAINTPKKRKSAANSASPMPDAPKRAANNAAGRRLALPALPSVLPLPPFPLLLRLASAHFLCAAFRSRIRCALLGAGQAAGDSQYGPVFITQLLSCRKPSGIAMAGEADRPSKKEHENRLLGEQQKQQTGLTFAAEVQLAAGSGAAGGSSGGGGGPPALSKSSGGRSRGPAAEAPVCCPLLPLTAAAGHRRGRTLHQAAGCWQPGIDSGSGTAAGEEDRTGWGRGAGCGEAGRVAEDKSRTAGVGPSASPVGAPGNCLCLQALQVFQTFRYQEGRTELLPVGIRGVHRCFSNFCSALFSAYFASKEVCRSSCLLKLSPCTSPVRGPAPAQPSNKMNERPPCQTPRMAKVGADGGTAGPSREMPAQNNSCRDEGRPSSSSSHPGGEVRGPMVINGWNSLAASLPSLTYRGSPQMLVPELFYGAAAVKEIRKSARSPTTRGQNSRADKSPGGHRLAAAESPEFWLPWQCGWGSGGSGSGDSGPDSRAQTRQLRWLQDTPSSWKPQTPPPYSCSFAHLVTQRRSPGSTVTGGGCRLNYVAEILEAISQIRIESLAEPWVPSNAPHMNFSLLVAAALLAALTGSSADRNLQRGKRQDHKMCLPGHQLSEDSDRMCEPCSAGTHREIAVNSKCQKCPPGSYSRAGAAACSKCWPGSFAASSGSASCQKCAKGSIAATDGLSSCTPCPAGSFVRFSGSPACVKCPAGTSSKAGAEECSKCQPGHFSPPGAAACKPCPAGRISTAGASACHRCPAGSFSVAGASACHRCPAGKFSARGASICTRCPAGSFSAMGASACTRCPAGSFSAMGASACTLCPAGQFASSEGSKQCKACPPGTFSDAAGAAECQKCDRDFALAIKSGMTKCDLCPNGGAALRDNRCYRKLKVSCLVSWPDCERTIDNDVYSYGQALHKKFSKPSTPVHETYFHYKFDAPVNLRGFAVWGKYGCCLKSSRVLQIAVIPDESLKLTAAAAAAELRRGGRAPTFRASSCGWPLLSSLRGQDLTRVMPPARWLGSCANLELANSTPKLTLRMHRDCSRFLTTD</sequence>
<dbReference type="SUPFAM" id="SSF57184">
    <property type="entry name" value="Growth factor receptor domain"/>
    <property type="match status" value="2"/>
</dbReference>
<feature type="region of interest" description="Disordered" evidence="1">
    <location>
        <begin position="508"/>
        <end position="532"/>
    </location>
</feature>
<dbReference type="SMART" id="SM01411">
    <property type="entry name" value="Ephrin_rec_like"/>
    <property type="match status" value="5"/>
</dbReference>
<name>A0A1I8IME7_9PLAT</name>
<dbReference type="Gene3D" id="2.10.50.10">
    <property type="entry name" value="Tumor Necrosis Factor Receptor, subunit A, domain 2"/>
    <property type="match status" value="5"/>
</dbReference>
<feature type="compositionally biased region" description="Polar residues" evidence="1">
    <location>
        <begin position="838"/>
        <end position="847"/>
    </location>
</feature>
<evidence type="ECO:0000256" key="1">
    <source>
        <dbReference type="SAM" id="MobiDB-lite"/>
    </source>
</evidence>
<feature type="compositionally biased region" description="Basic and acidic residues" evidence="1">
    <location>
        <begin position="512"/>
        <end position="525"/>
    </location>
</feature>
<organism evidence="3 4">
    <name type="scientific">Macrostomum lignano</name>
    <dbReference type="NCBI Taxonomy" id="282301"/>
    <lineage>
        <taxon>Eukaryota</taxon>
        <taxon>Metazoa</taxon>
        <taxon>Spiralia</taxon>
        <taxon>Lophotrochozoa</taxon>
        <taxon>Platyhelminthes</taxon>
        <taxon>Rhabditophora</taxon>
        <taxon>Macrostomorpha</taxon>
        <taxon>Macrostomida</taxon>
        <taxon>Macrostomidae</taxon>
        <taxon>Macrostomum</taxon>
    </lineage>
</organism>
<feature type="region of interest" description="Disordered" evidence="1">
    <location>
        <begin position="605"/>
        <end position="655"/>
    </location>
</feature>
<feature type="compositionally biased region" description="Low complexity" evidence="1">
    <location>
        <begin position="78"/>
        <end position="90"/>
    </location>
</feature>
<feature type="domain" description="Tyrosine-protein kinase ephrin type A/B receptor-like" evidence="2">
    <location>
        <begin position="1202"/>
        <end position="1249"/>
    </location>
</feature>
<evidence type="ECO:0000313" key="4">
    <source>
        <dbReference type="WBParaSite" id="maker-uti_cns_0014001-snap-gene-0.3-mRNA-1"/>
    </source>
</evidence>
<feature type="region of interest" description="Disordered" evidence="1">
    <location>
        <begin position="834"/>
        <end position="858"/>
    </location>
</feature>
<dbReference type="PANTHER" id="PTHR46967:SF2">
    <property type="entry name" value="SUSHI, VON WILLEBRAND FACTOR TYPE A, EGF AND PENTRAXIN DOMAIN-CONTAINING PROTEIN 1-LIKE"/>
    <property type="match status" value="1"/>
</dbReference>
<accession>A0A1I8IME7</accession>
<protein>
    <submittedName>
        <fullName evidence="4">Protein kinase domain-containing protein</fullName>
    </submittedName>
</protein>
<dbReference type="InterPro" id="IPR011641">
    <property type="entry name" value="Tyr-kin_ephrin_A/B_rcpt-like"/>
</dbReference>
<feature type="region of interest" description="Disordered" evidence="1">
    <location>
        <begin position="549"/>
        <end position="573"/>
    </location>
</feature>
<dbReference type="Proteomes" id="UP000095280">
    <property type="component" value="Unplaced"/>
</dbReference>
<feature type="region of interest" description="Disordered" evidence="1">
    <location>
        <begin position="74"/>
        <end position="102"/>
    </location>
</feature>
<feature type="region of interest" description="Disordered" evidence="1">
    <location>
        <begin position="412"/>
        <end position="431"/>
    </location>
</feature>
<feature type="region of interest" description="Disordered" evidence="1">
    <location>
        <begin position="727"/>
        <end position="793"/>
    </location>
</feature>
<feature type="compositionally biased region" description="Low complexity" evidence="1">
    <location>
        <begin position="197"/>
        <end position="207"/>
    </location>
</feature>
<dbReference type="Pfam" id="PF07699">
    <property type="entry name" value="Ephrin_rec_like"/>
    <property type="match status" value="3"/>
</dbReference>
<keyword evidence="3" id="KW-1185">Reference proteome</keyword>
<dbReference type="InterPro" id="IPR009030">
    <property type="entry name" value="Growth_fac_rcpt_cys_sf"/>
</dbReference>
<reference evidence="4" key="1">
    <citation type="submission" date="2016-11" db="UniProtKB">
        <authorList>
            <consortium name="WormBaseParasite"/>
        </authorList>
    </citation>
    <scope>IDENTIFICATION</scope>
</reference>
<feature type="region of interest" description="Disordered" evidence="1">
    <location>
        <begin position="197"/>
        <end position="226"/>
    </location>
</feature>
<feature type="compositionally biased region" description="Gly residues" evidence="1">
    <location>
        <begin position="549"/>
        <end position="561"/>
    </location>
</feature>
<evidence type="ECO:0000259" key="2">
    <source>
        <dbReference type="Pfam" id="PF07699"/>
    </source>
</evidence>
<proteinExistence type="predicted"/>
<dbReference type="PANTHER" id="PTHR46967">
    <property type="entry name" value="INSULIN-LIKE GROWTH FACTOR BINDING PROTEIN,N-TERMINAL"/>
    <property type="match status" value="1"/>
</dbReference>
<dbReference type="WBParaSite" id="maker-uti_cns_0014001-snap-gene-0.3-mRNA-1">
    <property type="protein sequence ID" value="maker-uti_cns_0014001-snap-gene-0.3-mRNA-1"/>
    <property type="gene ID" value="maker-uti_cns_0014001-snap-gene-0.3"/>
</dbReference>